<accession>A0A5N6MG06</accession>
<dbReference type="InterPro" id="IPR006311">
    <property type="entry name" value="TAT_signal"/>
</dbReference>
<evidence type="ECO:0000313" key="3">
    <source>
        <dbReference type="EMBL" id="KAD3515247.1"/>
    </source>
</evidence>
<dbReference type="AlphaFoldDB" id="A0A5N6MG06"/>
<organism evidence="3 4">
    <name type="scientific">Arthrobacter yangruifuii</name>
    <dbReference type="NCBI Taxonomy" id="2606616"/>
    <lineage>
        <taxon>Bacteria</taxon>
        <taxon>Bacillati</taxon>
        <taxon>Actinomycetota</taxon>
        <taxon>Actinomycetes</taxon>
        <taxon>Micrococcales</taxon>
        <taxon>Micrococcaceae</taxon>
        <taxon>Arthrobacter</taxon>
    </lineage>
</organism>
<evidence type="ECO:0000259" key="2">
    <source>
        <dbReference type="PROSITE" id="PS51704"/>
    </source>
</evidence>
<dbReference type="PANTHER" id="PTHR46211:SF14">
    <property type="entry name" value="GLYCEROPHOSPHODIESTER PHOSPHODIESTERASE"/>
    <property type="match status" value="1"/>
</dbReference>
<dbReference type="InterPro" id="IPR030395">
    <property type="entry name" value="GP_PDE_dom"/>
</dbReference>
<sequence length="515" mass="55715">MKPDRTTFGLAAGAGPAAPAGPAGPPGLPATGPSRRSVLALGAIGLALAGCMPANEEPRAGASGGSPSPTPSPAPVHTVRSLFDSSPFQVAHRGSWDNWPEHTMTAYREAVLAGVPALELSVCATADGILVCHHDTDTARTTGKNLVIGETTWDELSKLRVDARQWLGPDTPLEPIPLLTEVLDAYAATHVIFLEDKQGSNTRPLLDLMDTYPDAHRHIIWKQSAVAAQIRLVTERGYASWGYFTGEQMSLLAERYARFTFLGINTLATDEEITAAVATGKPVICWEVHSRAERDRLVGLGVAGLMSANVPYLADQVSPETADRFGDGHRAAGDLPWTVKQGWSVQPQLKGAEGILRLQAPMNSSYRMGSMAPVEPDVYSIEFEMRWPDRLPGVEGHAGLAFGQDNDMPYRVLIPSEVGGYHFVFRPNGEMTLLLRHAGEADGLRLAVVQTEAATPGEWLSFKIDISPDSLRFSRLDSLGWAGMAVERSYRGGYFSLTRNYAEDFPVEFRTVAIT</sequence>
<dbReference type="SUPFAM" id="SSF51695">
    <property type="entry name" value="PLC-like phosphodiesterases"/>
    <property type="match status" value="1"/>
</dbReference>
<dbReference type="PROSITE" id="PS51318">
    <property type="entry name" value="TAT"/>
    <property type="match status" value="1"/>
</dbReference>
<dbReference type="PROSITE" id="PS51704">
    <property type="entry name" value="GP_PDE"/>
    <property type="match status" value="1"/>
</dbReference>
<feature type="region of interest" description="Disordered" evidence="1">
    <location>
        <begin position="57"/>
        <end position="78"/>
    </location>
</feature>
<dbReference type="Gene3D" id="3.20.20.190">
    <property type="entry name" value="Phosphatidylinositol (PI) phosphodiesterase"/>
    <property type="match status" value="1"/>
</dbReference>
<dbReference type="Proteomes" id="UP000326852">
    <property type="component" value="Unassembled WGS sequence"/>
</dbReference>
<evidence type="ECO:0000256" key="1">
    <source>
        <dbReference type="SAM" id="MobiDB-lite"/>
    </source>
</evidence>
<protein>
    <recommendedName>
        <fullName evidence="2">GP-PDE domain-containing protein</fullName>
    </recommendedName>
</protein>
<feature type="compositionally biased region" description="Low complexity" evidence="1">
    <location>
        <begin position="9"/>
        <end position="21"/>
    </location>
</feature>
<dbReference type="InterPro" id="IPR017946">
    <property type="entry name" value="PLC-like_Pdiesterase_TIM-brl"/>
</dbReference>
<dbReference type="PANTHER" id="PTHR46211">
    <property type="entry name" value="GLYCEROPHOSPHORYL DIESTER PHOSPHODIESTERASE"/>
    <property type="match status" value="1"/>
</dbReference>
<dbReference type="EMBL" id="VTFX01000005">
    <property type="protein sequence ID" value="KAD3515247.1"/>
    <property type="molecule type" value="Genomic_DNA"/>
</dbReference>
<reference evidence="3 4" key="1">
    <citation type="submission" date="2019-08" db="EMBL/GenBank/DDBJ databases">
        <title>Arthrobacter sp. nov., isolated from plateau pika and Tibetan wild ass.</title>
        <authorList>
            <person name="Ge Y."/>
        </authorList>
    </citation>
    <scope>NUCLEOTIDE SEQUENCE [LARGE SCALE GENOMIC DNA]</scope>
    <source>
        <strain evidence="3 4">785</strain>
    </source>
</reference>
<feature type="domain" description="GP-PDE" evidence="2">
    <location>
        <begin position="87"/>
        <end position="317"/>
    </location>
</feature>
<proteinExistence type="predicted"/>
<feature type="region of interest" description="Disordered" evidence="1">
    <location>
        <begin position="1"/>
        <end position="34"/>
    </location>
</feature>
<comment type="caution">
    <text evidence="3">The sequence shown here is derived from an EMBL/GenBank/DDBJ whole genome shotgun (WGS) entry which is preliminary data.</text>
</comment>
<keyword evidence="4" id="KW-1185">Reference proteome</keyword>
<dbReference type="Pfam" id="PF03009">
    <property type="entry name" value="GDPD"/>
    <property type="match status" value="1"/>
</dbReference>
<gene>
    <name evidence="3" type="ORF">GD627_13280</name>
</gene>
<evidence type="ECO:0000313" key="4">
    <source>
        <dbReference type="Proteomes" id="UP000326852"/>
    </source>
</evidence>
<dbReference type="GO" id="GO:0006629">
    <property type="term" value="P:lipid metabolic process"/>
    <property type="evidence" value="ECO:0007669"/>
    <property type="project" value="InterPro"/>
</dbReference>
<name>A0A5N6MG06_9MICC</name>
<dbReference type="GO" id="GO:0008081">
    <property type="term" value="F:phosphoric diester hydrolase activity"/>
    <property type="evidence" value="ECO:0007669"/>
    <property type="project" value="InterPro"/>
</dbReference>